<evidence type="ECO:0000313" key="1">
    <source>
        <dbReference type="EMBL" id="GAA0465679.1"/>
    </source>
</evidence>
<sequence>MKVTDSLIINKTEKYKKFYENYRISPNHININGEDYYISSFNTKVFKKHNGSALISTKKSLTREEVNYAYEKLVYLLSFIISALEGEFKLESNMQGFKATQGFVEEVLSNVNLTESNKKLFEQCSQALKQVQQCQSNHDRVMYSYQDYLDDKSETGQKFYESDIDHVLEVMADLDYIQYYQVKASLDAAKLLKQAKKVKKQQPEIKKYIDREVAFYIKLIVRGEVEAKRNLKELKRVDHMESLTEEEHKRLFKESAINNQKSISQN</sequence>
<organism evidence="1 2">
    <name type="scientific">Alkalibacillus silvisoli</name>
    <dbReference type="NCBI Taxonomy" id="392823"/>
    <lineage>
        <taxon>Bacteria</taxon>
        <taxon>Bacillati</taxon>
        <taxon>Bacillota</taxon>
        <taxon>Bacilli</taxon>
        <taxon>Bacillales</taxon>
        <taxon>Bacillaceae</taxon>
        <taxon>Alkalibacillus</taxon>
    </lineage>
</organism>
<name>A0ABN1A220_9BACI</name>
<dbReference type="Proteomes" id="UP001500740">
    <property type="component" value="Unassembled WGS sequence"/>
</dbReference>
<dbReference type="RefSeq" id="WP_343783595.1">
    <property type="nucleotide sequence ID" value="NZ_BAAACZ010000018.1"/>
</dbReference>
<comment type="caution">
    <text evidence="1">The sequence shown here is derived from an EMBL/GenBank/DDBJ whole genome shotgun (WGS) entry which is preliminary data.</text>
</comment>
<protein>
    <submittedName>
        <fullName evidence="1">Uncharacterized protein</fullName>
    </submittedName>
</protein>
<accession>A0ABN1A220</accession>
<reference evidence="1 2" key="1">
    <citation type="journal article" date="2019" name="Int. J. Syst. Evol. Microbiol.">
        <title>The Global Catalogue of Microorganisms (GCM) 10K type strain sequencing project: providing services to taxonomists for standard genome sequencing and annotation.</title>
        <authorList>
            <consortium name="The Broad Institute Genomics Platform"/>
            <consortium name="The Broad Institute Genome Sequencing Center for Infectious Disease"/>
            <person name="Wu L."/>
            <person name="Ma J."/>
        </authorList>
    </citation>
    <scope>NUCLEOTIDE SEQUENCE [LARGE SCALE GENOMIC DNA]</scope>
    <source>
        <strain evidence="1 2">JCM 14193</strain>
    </source>
</reference>
<evidence type="ECO:0000313" key="2">
    <source>
        <dbReference type="Proteomes" id="UP001500740"/>
    </source>
</evidence>
<keyword evidence="2" id="KW-1185">Reference proteome</keyword>
<proteinExistence type="predicted"/>
<dbReference type="EMBL" id="BAAACZ010000018">
    <property type="protein sequence ID" value="GAA0465679.1"/>
    <property type="molecule type" value="Genomic_DNA"/>
</dbReference>
<gene>
    <name evidence="1" type="ORF">GCM10008935_21890</name>
</gene>